<dbReference type="PANTHER" id="PTHR47737">
    <property type="entry name" value="GLYCINE BETAINE/PROLINE BETAINE TRANSPORT SYSTEM PERMEASE PROTEIN PROW"/>
    <property type="match status" value="1"/>
</dbReference>
<evidence type="ECO:0000256" key="2">
    <source>
        <dbReference type="ARBA" id="ARBA00022448"/>
    </source>
</evidence>
<dbReference type="CDD" id="cd13639">
    <property type="entry name" value="PBP2_OpuAC_like"/>
    <property type="match status" value="1"/>
</dbReference>
<accession>A0A7G1I038</accession>
<feature type="region of interest" description="Disordered" evidence="5">
    <location>
        <begin position="281"/>
        <end position="301"/>
    </location>
</feature>
<keyword evidence="8" id="KW-1185">Reference proteome</keyword>
<evidence type="ECO:0000313" key="8">
    <source>
        <dbReference type="Proteomes" id="UP000594042"/>
    </source>
</evidence>
<dbReference type="InterPro" id="IPR007210">
    <property type="entry name" value="ABC_Gly_betaine_transp_sub-bd"/>
</dbReference>
<dbReference type="Gene3D" id="3.10.105.10">
    <property type="entry name" value="Dipeptide-binding Protein, Domain 3"/>
    <property type="match status" value="2"/>
</dbReference>
<evidence type="ECO:0000313" key="7">
    <source>
        <dbReference type="EMBL" id="BCI64094.1"/>
    </source>
</evidence>
<name>A0A7G1I038_9BACT</name>
<protein>
    <submittedName>
        <fullName evidence="7">Glycine/betaine ABC transporter</fullName>
    </submittedName>
</protein>
<evidence type="ECO:0000256" key="1">
    <source>
        <dbReference type="ARBA" id="ARBA00004236"/>
    </source>
</evidence>
<dbReference type="RefSeq" id="WP_200754914.1">
    <property type="nucleotide sequence ID" value="NZ_AP023322.1"/>
</dbReference>
<comment type="subcellular location">
    <subcellularLocation>
        <location evidence="1">Cell membrane</location>
    </subcellularLocation>
</comment>
<reference evidence="8" key="1">
    <citation type="submission" date="2020-07" db="EMBL/GenBank/DDBJ databases">
        <title>Complete genome sequencing of Coprobacter sp. strain 2CBH44.</title>
        <authorList>
            <person name="Sakamoto M."/>
            <person name="Murakami T."/>
            <person name="Mori H."/>
        </authorList>
    </citation>
    <scope>NUCLEOTIDE SEQUENCE [LARGE SCALE GENOMIC DNA]</scope>
    <source>
        <strain evidence="8">2CBH44</strain>
    </source>
</reference>
<dbReference type="GO" id="GO:0015871">
    <property type="term" value="P:choline transport"/>
    <property type="evidence" value="ECO:0007669"/>
    <property type="project" value="TreeGrafter"/>
</dbReference>
<dbReference type="KEGG" id="copr:Cop2CBH44_24470"/>
<keyword evidence="2" id="KW-0813">Transport</keyword>
<dbReference type="GO" id="GO:0015226">
    <property type="term" value="F:carnitine transmembrane transporter activity"/>
    <property type="evidence" value="ECO:0007669"/>
    <property type="project" value="TreeGrafter"/>
</dbReference>
<keyword evidence="4" id="KW-0472">Membrane</keyword>
<feature type="domain" description="ABC-type glycine betaine transport system substrate-binding" evidence="6">
    <location>
        <begin position="31"/>
        <end position="272"/>
    </location>
</feature>
<organism evidence="7 8">
    <name type="scientific">Coprobacter secundus subsp. similis</name>
    <dbReference type="NCBI Taxonomy" id="2751153"/>
    <lineage>
        <taxon>Bacteria</taxon>
        <taxon>Pseudomonadati</taxon>
        <taxon>Bacteroidota</taxon>
        <taxon>Bacteroidia</taxon>
        <taxon>Bacteroidales</taxon>
        <taxon>Barnesiellaceae</taxon>
        <taxon>Coprobacter</taxon>
    </lineage>
</organism>
<evidence type="ECO:0000256" key="3">
    <source>
        <dbReference type="ARBA" id="ARBA00022475"/>
    </source>
</evidence>
<dbReference type="GO" id="GO:0043190">
    <property type="term" value="C:ATP-binding cassette (ABC) transporter complex"/>
    <property type="evidence" value="ECO:0007669"/>
    <property type="project" value="InterPro"/>
</dbReference>
<keyword evidence="3" id="KW-1003">Cell membrane</keyword>
<sequence length="301" mass="33559">MNKIYKLNILLLILATIICLPSCSPGEKKNNISIVYPNWAEGIAISNMAKKILEKQGYNITLMNADIAPLFASLSNGKADVFLDAWVPVTHQDYLNQYGNNLETLGEIYDSARVGFVVPDYVNINSIEELNANKNKFSGEIIGIDVGAGIMKSAEKAIQEYDLDFRLKPSSGPAMTALLKKAIENKQWIIITGWSPHWMFSDFKLKFLNDPKNTFGKTETIESIATKGFSQKQPFAAELLKNIKLDTKQLPSLISKFNKIQNEGEAAESWISENQELIDSWLPASSPSTSKSRSKMDQSIK</sequence>
<dbReference type="GO" id="GO:0005275">
    <property type="term" value="F:amine transmembrane transporter activity"/>
    <property type="evidence" value="ECO:0007669"/>
    <property type="project" value="TreeGrafter"/>
</dbReference>
<dbReference type="Gene3D" id="3.40.190.100">
    <property type="entry name" value="Glycine betaine-binding periplasmic protein, domain 2"/>
    <property type="match status" value="1"/>
</dbReference>
<evidence type="ECO:0000256" key="4">
    <source>
        <dbReference type="ARBA" id="ARBA00023136"/>
    </source>
</evidence>
<dbReference type="EMBL" id="AP023322">
    <property type="protein sequence ID" value="BCI64094.1"/>
    <property type="molecule type" value="Genomic_DNA"/>
</dbReference>
<evidence type="ECO:0000259" key="6">
    <source>
        <dbReference type="Pfam" id="PF04069"/>
    </source>
</evidence>
<dbReference type="PANTHER" id="PTHR47737:SF1">
    <property type="entry name" value="GLYCINE BETAINE_PROLINE BETAINE TRANSPORT SYSTEM PERMEASE PROTEIN PROW"/>
    <property type="match status" value="1"/>
</dbReference>
<dbReference type="SUPFAM" id="SSF53850">
    <property type="entry name" value="Periplasmic binding protein-like II"/>
    <property type="match status" value="1"/>
</dbReference>
<dbReference type="AlphaFoldDB" id="A0A7G1I038"/>
<dbReference type="Proteomes" id="UP000594042">
    <property type="component" value="Chromosome"/>
</dbReference>
<dbReference type="Pfam" id="PF04069">
    <property type="entry name" value="OpuAC"/>
    <property type="match status" value="1"/>
</dbReference>
<gene>
    <name evidence="7" type="ORF">Cop2CBH44_24470</name>
</gene>
<evidence type="ECO:0000256" key="5">
    <source>
        <dbReference type="SAM" id="MobiDB-lite"/>
    </source>
</evidence>
<feature type="compositionally biased region" description="Low complexity" evidence="5">
    <location>
        <begin position="281"/>
        <end position="291"/>
    </location>
</feature>
<proteinExistence type="predicted"/>
<dbReference type="GO" id="GO:0031460">
    <property type="term" value="P:glycine betaine transport"/>
    <property type="evidence" value="ECO:0007669"/>
    <property type="project" value="TreeGrafter"/>
</dbReference>